<evidence type="ECO:0000256" key="2">
    <source>
        <dbReference type="ARBA" id="ARBA00023315"/>
    </source>
</evidence>
<dbReference type="PANTHER" id="PTHR43877">
    <property type="entry name" value="AMINOALKYLPHOSPHONATE N-ACETYLTRANSFERASE-RELATED-RELATED"/>
    <property type="match status" value="1"/>
</dbReference>
<keyword evidence="1 4" id="KW-0808">Transferase</keyword>
<dbReference type="InterPro" id="IPR000182">
    <property type="entry name" value="GNAT_dom"/>
</dbReference>
<reference evidence="4" key="1">
    <citation type="submission" date="2019-11" db="EMBL/GenBank/DDBJ databases">
        <authorList>
            <person name="Feng L."/>
        </authorList>
    </citation>
    <scope>NUCLEOTIDE SEQUENCE</scope>
    <source>
        <strain evidence="4">AodontolyticusLFYP35</strain>
    </source>
</reference>
<sequence length="183" mass="20377">MTKRSVRPATSSDAAAIAAMAQEFFTEVFNACALPATHPLRAQVLTQTRQMWEETLAGNRSTQGQTLVALEEQTPVGFIAYSHAPALELEQPSGRVIPEGQEISSLYVHRSFRRIGHASRLLAALVDTLHPESMRLWVAPEDALTIRFIQGCGFSPAGMRRHFVFDPEIPAARDEHLWWALRS</sequence>
<dbReference type="Pfam" id="PF00583">
    <property type="entry name" value="Acetyltransf_1"/>
    <property type="match status" value="1"/>
</dbReference>
<evidence type="ECO:0000256" key="1">
    <source>
        <dbReference type="ARBA" id="ARBA00022679"/>
    </source>
</evidence>
<accession>A0A6N2U6I6</accession>
<evidence type="ECO:0000313" key="4">
    <source>
        <dbReference type="EMBL" id="VYT13308.1"/>
    </source>
</evidence>
<keyword evidence="2" id="KW-0012">Acyltransferase</keyword>
<protein>
    <submittedName>
        <fullName evidence="4">Acetyltransferase (GNAT) family protein</fullName>
    </submittedName>
</protein>
<dbReference type="CDD" id="cd04301">
    <property type="entry name" value="NAT_SF"/>
    <property type="match status" value="1"/>
</dbReference>
<dbReference type="PROSITE" id="PS51186">
    <property type="entry name" value="GNAT"/>
    <property type="match status" value="1"/>
</dbReference>
<dbReference type="EMBL" id="CACRSM010000003">
    <property type="protein sequence ID" value="VYT13308.1"/>
    <property type="molecule type" value="Genomic_DNA"/>
</dbReference>
<dbReference type="InterPro" id="IPR016181">
    <property type="entry name" value="Acyl_CoA_acyltransferase"/>
</dbReference>
<dbReference type="AlphaFoldDB" id="A0A6N2U6I6"/>
<organism evidence="4">
    <name type="scientific">Schaalia odontolytica</name>
    <dbReference type="NCBI Taxonomy" id="1660"/>
    <lineage>
        <taxon>Bacteria</taxon>
        <taxon>Bacillati</taxon>
        <taxon>Actinomycetota</taxon>
        <taxon>Actinomycetes</taxon>
        <taxon>Actinomycetales</taxon>
        <taxon>Actinomycetaceae</taxon>
        <taxon>Schaalia</taxon>
    </lineage>
</organism>
<gene>
    <name evidence="4" type="ORF">AOLFYP35_01665</name>
</gene>
<dbReference type="SUPFAM" id="SSF55729">
    <property type="entry name" value="Acyl-CoA N-acyltransferases (Nat)"/>
    <property type="match status" value="1"/>
</dbReference>
<dbReference type="GO" id="GO:0016747">
    <property type="term" value="F:acyltransferase activity, transferring groups other than amino-acyl groups"/>
    <property type="evidence" value="ECO:0007669"/>
    <property type="project" value="InterPro"/>
</dbReference>
<evidence type="ECO:0000259" key="3">
    <source>
        <dbReference type="PROSITE" id="PS51186"/>
    </source>
</evidence>
<proteinExistence type="predicted"/>
<dbReference type="Gene3D" id="3.40.630.30">
    <property type="match status" value="1"/>
</dbReference>
<dbReference type="InterPro" id="IPR050832">
    <property type="entry name" value="Bact_Acetyltransf"/>
</dbReference>
<feature type="domain" description="N-acetyltransferase" evidence="3">
    <location>
        <begin position="4"/>
        <end position="183"/>
    </location>
</feature>
<name>A0A6N2U6I6_9ACTO</name>